<dbReference type="GO" id="GO:0016757">
    <property type="term" value="F:glycosyltransferase activity"/>
    <property type="evidence" value="ECO:0007669"/>
    <property type="project" value="UniProtKB-KW"/>
</dbReference>
<organism evidence="5 6">
    <name type="scientific">Pseudonocardia aurantiaca</name>
    <dbReference type="NCBI Taxonomy" id="75290"/>
    <lineage>
        <taxon>Bacteria</taxon>
        <taxon>Bacillati</taxon>
        <taxon>Actinomycetota</taxon>
        <taxon>Actinomycetes</taxon>
        <taxon>Pseudonocardiales</taxon>
        <taxon>Pseudonocardiaceae</taxon>
        <taxon>Pseudonocardia</taxon>
    </lineage>
</organism>
<evidence type="ECO:0000256" key="2">
    <source>
        <dbReference type="ARBA" id="ARBA00022676"/>
    </source>
</evidence>
<dbReference type="RefSeq" id="WP_343969761.1">
    <property type="nucleotide sequence ID" value="NZ_BAAAJG010000001.1"/>
</dbReference>
<proteinExistence type="inferred from homology"/>
<gene>
    <name evidence="5" type="ORF">ACFSCY_04090</name>
</gene>
<dbReference type="PANTHER" id="PTHR43685:SF5">
    <property type="entry name" value="GLYCOSYLTRANSFERASE EPSE-RELATED"/>
    <property type="match status" value="1"/>
</dbReference>
<evidence type="ECO:0000259" key="4">
    <source>
        <dbReference type="Pfam" id="PF00535"/>
    </source>
</evidence>
<dbReference type="EC" id="2.4.-.-" evidence="5"/>
<keyword evidence="3 5" id="KW-0808">Transferase</keyword>
<accession>A0ABW4FEQ4</accession>
<reference evidence="6" key="1">
    <citation type="journal article" date="2019" name="Int. J. Syst. Evol. Microbiol.">
        <title>The Global Catalogue of Microorganisms (GCM) 10K type strain sequencing project: providing services to taxonomists for standard genome sequencing and annotation.</title>
        <authorList>
            <consortium name="The Broad Institute Genomics Platform"/>
            <consortium name="The Broad Institute Genome Sequencing Center for Infectious Disease"/>
            <person name="Wu L."/>
            <person name="Ma J."/>
        </authorList>
    </citation>
    <scope>NUCLEOTIDE SEQUENCE [LARGE SCALE GENOMIC DNA]</scope>
    <source>
        <strain evidence="6">JCM 12165</strain>
    </source>
</reference>
<evidence type="ECO:0000256" key="3">
    <source>
        <dbReference type="ARBA" id="ARBA00022679"/>
    </source>
</evidence>
<keyword evidence="2 5" id="KW-0328">Glycosyltransferase</keyword>
<dbReference type="InterPro" id="IPR050834">
    <property type="entry name" value="Glycosyltransf_2"/>
</dbReference>
<comment type="caution">
    <text evidence="5">The sequence shown here is derived from an EMBL/GenBank/DDBJ whole genome shotgun (WGS) entry which is preliminary data.</text>
</comment>
<evidence type="ECO:0000256" key="1">
    <source>
        <dbReference type="ARBA" id="ARBA00006739"/>
    </source>
</evidence>
<evidence type="ECO:0000313" key="6">
    <source>
        <dbReference type="Proteomes" id="UP001597145"/>
    </source>
</evidence>
<dbReference type="EMBL" id="JBHUCP010000003">
    <property type="protein sequence ID" value="MFD1528613.1"/>
    <property type="molecule type" value="Genomic_DNA"/>
</dbReference>
<dbReference type="InterPro" id="IPR029044">
    <property type="entry name" value="Nucleotide-diphossugar_trans"/>
</dbReference>
<keyword evidence="6" id="KW-1185">Reference proteome</keyword>
<dbReference type="Pfam" id="PF00535">
    <property type="entry name" value="Glycos_transf_2"/>
    <property type="match status" value="1"/>
</dbReference>
<dbReference type="Gene3D" id="3.90.550.10">
    <property type="entry name" value="Spore Coat Polysaccharide Biosynthesis Protein SpsA, Chain A"/>
    <property type="match status" value="1"/>
</dbReference>
<dbReference type="InterPro" id="IPR001173">
    <property type="entry name" value="Glyco_trans_2-like"/>
</dbReference>
<dbReference type="SUPFAM" id="SSF53448">
    <property type="entry name" value="Nucleotide-diphospho-sugar transferases"/>
    <property type="match status" value="1"/>
</dbReference>
<protein>
    <submittedName>
        <fullName evidence="5">Glycosyltransferase</fullName>
        <ecNumber evidence="5">2.4.-.-</ecNumber>
    </submittedName>
</protein>
<evidence type="ECO:0000313" key="5">
    <source>
        <dbReference type="EMBL" id="MFD1528613.1"/>
    </source>
</evidence>
<feature type="domain" description="Glycosyltransferase 2-like" evidence="4">
    <location>
        <begin position="27"/>
        <end position="138"/>
    </location>
</feature>
<dbReference type="Proteomes" id="UP001597145">
    <property type="component" value="Unassembled WGS sequence"/>
</dbReference>
<sequence>MPEQLSLLLPVWAGDRPDFLSDAFRSSVHEQTRQPDQVVIVRDGPVPPALAARIAELAAASPVPVEVVELEKNVGLGPALDAGLAACKYDVVARMDADDISLPHRFAVQMPIIESGVDIVGSGLLEFGTHPDDVIGTRTPPTDPDDIRARARFADPFNHPTVVYRRAVVKAVGGYTDFALMEDYLLWVKMIVAGARVANVAEPLVKYRVGAGAYARRGGRAQLRAELAIQRRFRAFRFTTRAQFVRNVLVRGGYRLVPESVRRFAYRRIIATYRA</sequence>
<name>A0ABW4FEQ4_9PSEU</name>
<dbReference type="PANTHER" id="PTHR43685">
    <property type="entry name" value="GLYCOSYLTRANSFERASE"/>
    <property type="match status" value="1"/>
</dbReference>
<comment type="similarity">
    <text evidence="1">Belongs to the glycosyltransferase 2 family.</text>
</comment>